<sequence>MNMLVNTLFNSIRVLIACTDSIHGKETIETHFDIPINDASYICVYYQPTGSDGLPHPDPNIFFAIGCMWYMVGSSMFCVFYFGIRCYSQIRNSIAQTANASLAVKNLQSQLFNALVVQTVIPVVLMYIPIGILFFFPMVIWELPFTTSFVGYTIALYPAIDPLPNMIIIRFYRRAIIGEELEMILHSLKNVYRFLLMDLWKKACGSQFQLG</sequence>
<keyword evidence="1" id="KW-1133">Transmembrane helix</keyword>
<dbReference type="InterPro" id="IPR019428">
    <property type="entry name" value="7TM_GPCR_serpentine_rcpt_Str"/>
</dbReference>
<dbReference type="GO" id="GO:0042048">
    <property type="term" value="P:olfactory behavior"/>
    <property type="evidence" value="ECO:0007669"/>
    <property type="project" value="TreeGrafter"/>
</dbReference>
<name>E3MEP7_CAERE</name>
<dbReference type="InParanoid" id="E3MEP7"/>
<evidence type="ECO:0000256" key="1">
    <source>
        <dbReference type="SAM" id="Phobius"/>
    </source>
</evidence>
<evidence type="ECO:0008006" key="4">
    <source>
        <dbReference type="Google" id="ProtNLM"/>
    </source>
</evidence>
<feature type="transmembrane region" description="Helical" evidence="1">
    <location>
        <begin position="111"/>
        <end position="137"/>
    </location>
</feature>
<keyword evidence="1" id="KW-0472">Membrane</keyword>
<dbReference type="eggNOG" id="ENOG502TCR3">
    <property type="taxonomic scope" value="Eukaryota"/>
</dbReference>
<dbReference type="GO" id="GO:0038022">
    <property type="term" value="F:G protein-coupled olfactory receptor activity"/>
    <property type="evidence" value="ECO:0007669"/>
    <property type="project" value="TreeGrafter"/>
</dbReference>
<feature type="transmembrane region" description="Helical" evidence="1">
    <location>
        <begin position="143"/>
        <end position="160"/>
    </location>
</feature>
<organism evidence="3">
    <name type="scientific">Caenorhabditis remanei</name>
    <name type="common">Caenorhabditis vulgaris</name>
    <dbReference type="NCBI Taxonomy" id="31234"/>
    <lineage>
        <taxon>Eukaryota</taxon>
        <taxon>Metazoa</taxon>
        <taxon>Ecdysozoa</taxon>
        <taxon>Nematoda</taxon>
        <taxon>Chromadorea</taxon>
        <taxon>Rhabditida</taxon>
        <taxon>Rhabditina</taxon>
        <taxon>Rhabditomorpha</taxon>
        <taxon>Rhabditoidea</taxon>
        <taxon>Rhabditidae</taxon>
        <taxon>Peloderinae</taxon>
        <taxon>Caenorhabditis</taxon>
    </lineage>
</organism>
<dbReference type="PANTHER" id="PTHR22943">
    <property type="entry name" value="7-TRANSMEMBRANE DOMAIN RECEPTOR C.ELEGANS"/>
    <property type="match status" value="1"/>
</dbReference>
<evidence type="ECO:0000313" key="3">
    <source>
        <dbReference type="Proteomes" id="UP000008281"/>
    </source>
</evidence>
<feature type="transmembrane region" description="Helical" evidence="1">
    <location>
        <begin position="61"/>
        <end position="84"/>
    </location>
</feature>
<dbReference type="PANTHER" id="PTHR22943:SF126">
    <property type="entry name" value="SEVEN TM RECEPTOR"/>
    <property type="match status" value="1"/>
</dbReference>
<dbReference type="AlphaFoldDB" id="E3MEP7"/>
<keyword evidence="1" id="KW-0812">Transmembrane</keyword>
<proteinExistence type="predicted"/>
<dbReference type="GO" id="GO:0005886">
    <property type="term" value="C:plasma membrane"/>
    <property type="evidence" value="ECO:0007669"/>
    <property type="project" value="TreeGrafter"/>
</dbReference>
<dbReference type="Pfam" id="PF10326">
    <property type="entry name" value="7TM_GPCR_Str"/>
    <property type="match status" value="1"/>
</dbReference>
<dbReference type="HOGENOM" id="CLU_036335_5_2_1"/>
<protein>
    <recommendedName>
        <fullName evidence="4">G protein-coupled receptor</fullName>
    </recommendedName>
</protein>
<keyword evidence="3" id="KW-1185">Reference proteome</keyword>
<gene>
    <name evidence="2" type="ORF">CRE_21763</name>
</gene>
<dbReference type="Proteomes" id="UP000008281">
    <property type="component" value="Unassembled WGS sequence"/>
</dbReference>
<dbReference type="EMBL" id="DS268439">
    <property type="protein sequence ID" value="EFP00525.1"/>
    <property type="molecule type" value="Genomic_DNA"/>
</dbReference>
<accession>E3MEP7</accession>
<evidence type="ECO:0000313" key="2">
    <source>
        <dbReference type="EMBL" id="EFP00525.1"/>
    </source>
</evidence>
<reference evidence="2" key="1">
    <citation type="submission" date="2007-07" db="EMBL/GenBank/DDBJ databases">
        <title>PCAP assembly of the Caenorhabditis remanei genome.</title>
        <authorList>
            <consortium name="The Caenorhabditis remanei Sequencing Consortium"/>
            <person name="Wilson R.K."/>
        </authorList>
    </citation>
    <scope>NUCLEOTIDE SEQUENCE [LARGE SCALE GENOMIC DNA]</scope>
    <source>
        <strain evidence="2">PB4641</strain>
    </source>
</reference>
<dbReference type="SUPFAM" id="SSF81321">
    <property type="entry name" value="Family A G protein-coupled receptor-like"/>
    <property type="match status" value="1"/>
</dbReference>